<reference evidence="2 3" key="1">
    <citation type="journal article" date="2016" name="Nat. Commun.">
        <title>Thousands of microbial genomes shed light on interconnected biogeochemical processes in an aquifer system.</title>
        <authorList>
            <person name="Anantharaman K."/>
            <person name="Brown C.T."/>
            <person name="Hug L.A."/>
            <person name="Sharon I."/>
            <person name="Castelle C.J."/>
            <person name="Probst A.J."/>
            <person name="Thomas B.C."/>
            <person name="Singh A."/>
            <person name="Wilkins M.J."/>
            <person name="Karaoz U."/>
            <person name="Brodie E.L."/>
            <person name="Williams K.H."/>
            <person name="Hubbard S.S."/>
            <person name="Banfield J.F."/>
        </authorList>
    </citation>
    <scope>NUCLEOTIDE SEQUENCE [LARGE SCALE GENOMIC DNA]</scope>
</reference>
<dbReference type="AlphaFoldDB" id="A0A1G1XCN7"/>
<evidence type="ECO:0000313" key="2">
    <source>
        <dbReference type="EMBL" id="OGY37037.1"/>
    </source>
</evidence>
<evidence type="ECO:0008006" key="4">
    <source>
        <dbReference type="Google" id="ProtNLM"/>
    </source>
</evidence>
<accession>A0A1G1XCN7</accession>
<comment type="caution">
    <text evidence="2">The sequence shown here is derived from an EMBL/GenBank/DDBJ whole genome shotgun (WGS) entry which is preliminary data.</text>
</comment>
<sequence>MKIVFVTTQSHAQSTLIGRIIPIAKELGKKGNAVTVLVHGEDLSFPRKRESTSLTHGSPIKSGMTFRITGKNPFTRTATGKKRKSGLFLAVLLFANAIRSALAIIKIHPDVIIIVKPFPENVFAVSLARFFIPNSKIVLDVDDFELFANVLSSPIERAVLHWSERKASWLAMHTIAATPFLHDHMQAVSNQKNPITLIPTPYSPPAVLISNPSSYTLLYIGSVSQSSGHLVGMLPNILQEVRKEIPDTTLLIAGTGDDETMLKNRLEKLGLQDAVTWSGRFIDTDIPNIIAQSAVIIDPIDDSIVNRAKSSFRAMLAITAGMPIITSNIGIRPIIIPHQFHERFFVQAGDEQLYAQGIIRVLRNPLNNSEISVLHSASEKYSYEASAKMYYNCLV</sequence>
<gene>
    <name evidence="2" type="ORF">A3E36_00400</name>
</gene>
<organism evidence="2 3">
    <name type="scientific">Candidatus Andersenbacteria bacterium RIFCSPHIGHO2_12_FULL_45_11b</name>
    <dbReference type="NCBI Taxonomy" id="1797282"/>
    <lineage>
        <taxon>Bacteria</taxon>
        <taxon>Candidatus Anderseniibacteriota</taxon>
    </lineage>
</organism>
<feature type="transmembrane region" description="Helical" evidence="1">
    <location>
        <begin position="86"/>
        <end position="105"/>
    </location>
</feature>
<keyword evidence="1" id="KW-0472">Membrane</keyword>
<evidence type="ECO:0000313" key="3">
    <source>
        <dbReference type="Proteomes" id="UP000177941"/>
    </source>
</evidence>
<dbReference type="PANTHER" id="PTHR12526">
    <property type="entry name" value="GLYCOSYLTRANSFERASE"/>
    <property type="match status" value="1"/>
</dbReference>
<dbReference type="Proteomes" id="UP000177941">
    <property type="component" value="Unassembled WGS sequence"/>
</dbReference>
<dbReference type="SUPFAM" id="SSF53756">
    <property type="entry name" value="UDP-Glycosyltransferase/glycogen phosphorylase"/>
    <property type="match status" value="1"/>
</dbReference>
<dbReference type="Gene3D" id="3.40.50.2000">
    <property type="entry name" value="Glycogen Phosphorylase B"/>
    <property type="match status" value="2"/>
</dbReference>
<keyword evidence="1" id="KW-0812">Transmembrane</keyword>
<name>A0A1G1XCN7_9BACT</name>
<evidence type="ECO:0000256" key="1">
    <source>
        <dbReference type="SAM" id="Phobius"/>
    </source>
</evidence>
<keyword evidence="1" id="KW-1133">Transmembrane helix</keyword>
<proteinExistence type="predicted"/>
<protein>
    <recommendedName>
        <fullName evidence="4">Glycosyl transferase family 1 domain-containing protein</fullName>
    </recommendedName>
</protein>
<dbReference type="EMBL" id="MHHS01000021">
    <property type="protein sequence ID" value="OGY37037.1"/>
    <property type="molecule type" value="Genomic_DNA"/>
</dbReference>
<dbReference type="Pfam" id="PF13692">
    <property type="entry name" value="Glyco_trans_1_4"/>
    <property type="match status" value="1"/>
</dbReference>